<name>A0A328DP30_9ASTE</name>
<evidence type="ECO:0000256" key="1">
    <source>
        <dbReference type="SAM" id="MobiDB-lite"/>
    </source>
</evidence>
<sequence length="138" mass="15469">MSDEDAGLLRERHDQLRRRQSSQAAESPAELQRQLVRIERQRGLPGASEGGVHARHGEPDGAGEADADLREAAATVRRRAEGAEEQQRGGDGEDRRGERSRGGRRLGQVSEEQKLRRPQQAECRSWILIFNFHPGIEN</sequence>
<evidence type="ECO:0000313" key="3">
    <source>
        <dbReference type="Proteomes" id="UP000249390"/>
    </source>
</evidence>
<dbReference type="EMBL" id="NQVE01000115">
    <property type="protein sequence ID" value="RAL47226.1"/>
    <property type="molecule type" value="Genomic_DNA"/>
</dbReference>
<dbReference type="Proteomes" id="UP000249390">
    <property type="component" value="Unassembled WGS sequence"/>
</dbReference>
<proteinExistence type="predicted"/>
<gene>
    <name evidence="2" type="ORF">DM860_013191</name>
</gene>
<keyword evidence="3" id="KW-1185">Reference proteome</keyword>
<feature type="region of interest" description="Disordered" evidence="1">
    <location>
        <begin position="1"/>
        <end position="120"/>
    </location>
</feature>
<comment type="caution">
    <text evidence="2">The sequence shown here is derived from an EMBL/GenBank/DDBJ whole genome shotgun (WGS) entry which is preliminary data.</text>
</comment>
<evidence type="ECO:0000313" key="2">
    <source>
        <dbReference type="EMBL" id="RAL47226.1"/>
    </source>
</evidence>
<protein>
    <submittedName>
        <fullName evidence="2">Uncharacterized protein</fullName>
    </submittedName>
</protein>
<organism evidence="2 3">
    <name type="scientific">Cuscuta australis</name>
    <dbReference type="NCBI Taxonomy" id="267555"/>
    <lineage>
        <taxon>Eukaryota</taxon>
        <taxon>Viridiplantae</taxon>
        <taxon>Streptophyta</taxon>
        <taxon>Embryophyta</taxon>
        <taxon>Tracheophyta</taxon>
        <taxon>Spermatophyta</taxon>
        <taxon>Magnoliopsida</taxon>
        <taxon>eudicotyledons</taxon>
        <taxon>Gunneridae</taxon>
        <taxon>Pentapetalae</taxon>
        <taxon>asterids</taxon>
        <taxon>lamiids</taxon>
        <taxon>Solanales</taxon>
        <taxon>Convolvulaceae</taxon>
        <taxon>Cuscuteae</taxon>
        <taxon>Cuscuta</taxon>
        <taxon>Cuscuta subgen. Grammica</taxon>
        <taxon>Cuscuta sect. Cleistogrammica</taxon>
    </lineage>
</organism>
<feature type="compositionally biased region" description="Basic and acidic residues" evidence="1">
    <location>
        <begin position="78"/>
        <end position="101"/>
    </location>
</feature>
<accession>A0A328DP30</accession>
<reference evidence="2 3" key="1">
    <citation type="submission" date="2018-06" db="EMBL/GenBank/DDBJ databases">
        <title>The Genome of Cuscuta australis (Dodder) Provides Insight into the Evolution of Plant Parasitism.</title>
        <authorList>
            <person name="Liu H."/>
        </authorList>
    </citation>
    <scope>NUCLEOTIDE SEQUENCE [LARGE SCALE GENOMIC DNA]</scope>
    <source>
        <strain evidence="3">cv. Yunnan</strain>
        <tissue evidence="2">Vines</tissue>
    </source>
</reference>
<dbReference type="AlphaFoldDB" id="A0A328DP30"/>